<comment type="caution">
    <text evidence="1">The sequence shown here is derived from an EMBL/GenBank/DDBJ whole genome shotgun (WGS) entry which is preliminary data.</text>
</comment>
<feature type="non-terminal residue" evidence="1">
    <location>
        <position position="111"/>
    </location>
</feature>
<dbReference type="AlphaFoldDB" id="T0ZYH0"/>
<reference evidence="1" key="1">
    <citation type="submission" date="2013-08" db="EMBL/GenBank/DDBJ databases">
        <authorList>
            <person name="Mendez C."/>
            <person name="Richter M."/>
            <person name="Ferrer M."/>
            <person name="Sanchez J."/>
        </authorList>
    </citation>
    <scope>NUCLEOTIDE SEQUENCE</scope>
</reference>
<accession>T0ZYH0</accession>
<proteinExistence type="predicted"/>
<evidence type="ECO:0000313" key="1">
    <source>
        <dbReference type="EMBL" id="EQD49637.1"/>
    </source>
</evidence>
<name>T0ZYH0_9ZZZZ</name>
<keyword evidence="1" id="KW-0378">Hydrolase</keyword>
<keyword evidence="1" id="KW-0326">Glycosidase</keyword>
<protein>
    <submittedName>
        <fullName evidence="1">Glycosidase</fullName>
    </submittedName>
</protein>
<dbReference type="EMBL" id="AUZY01007503">
    <property type="protein sequence ID" value="EQD49637.1"/>
    <property type="molecule type" value="Genomic_DNA"/>
</dbReference>
<sequence>MGGGEGRVDTTVARVMALSDDDVDAALSELFARFAHRHEDLADVFERHASMVAPQLAATLSRERRQLLGATFTHEYSLEGASLTNPSIVAHPDQSGLATGALRVIVSYRSI</sequence>
<organism evidence="1">
    <name type="scientific">mine drainage metagenome</name>
    <dbReference type="NCBI Taxonomy" id="410659"/>
    <lineage>
        <taxon>unclassified sequences</taxon>
        <taxon>metagenomes</taxon>
        <taxon>ecological metagenomes</taxon>
    </lineage>
</organism>
<reference evidence="1" key="2">
    <citation type="journal article" date="2014" name="ISME J.">
        <title>Microbial stratification in low pH oxic and suboxic macroscopic growths along an acid mine drainage.</title>
        <authorList>
            <person name="Mendez-Garcia C."/>
            <person name="Mesa V."/>
            <person name="Sprenger R.R."/>
            <person name="Richter M."/>
            <person name="Diez M.S."/>
            <person name="Solano J."/>
            <person name="Bargiela R."/>
            <person name="Golyshina O.V."/>
            <person name="Manteca A."/>
            <person name="Ramos J.L."/>
            <person name="Gallego J.R."/>
            <person name="Llorente I."/>
            <person name="Martins Dos Santos V.A."/>
            <person name="Jensen O.N."/>
            <person name="Pelaez A.I."/>
            <person name="Sanchez J."/>
            <person name="Ferrer M."/>
        </authorList>
    </citation>
    <scope>NUCLEOTIDE SEQUENCE</scope>
</reference>
<dbReference type="GO" id="GO:0016798">
    <property type="term" value="F:hydrolase activity, acting on glycosyl bonds"/>
    <property type="evidence" value="ECO:0007669"/>
    <property type="project" value="UniProtKB-KW"/>
</dbReference>
<gene>
    <name evidence="1" type="ORF">B1B_11530</name>
</gene>